<organism evidence="4 5">
    <name type="scientific">Bradyrhizobium erythrophlei</name>
    <dbReference type="NCBI Taxonomy" id="1437360"/>
    <lineage>
        <taxon>Bacteria</taxon>
        <taxon>Pseudomonadati</taxon>
        <taxon>Pseudomonadota</taxon>
        <taxon>Alphaproteobacteria</taxon>
        <taxon>Hyphomicrobiales</taxon>
        <taxon>Nitrobacteraceae</taxon>
        <taxon>Bradyrhizobium</taxon>
    </lineage>
</organism>
<feature type="signal peptide" evidence="2">
    <location>
        <begin position="1"/>
        <end position="24"/>
    </location>
</feature>
<dbReference type="PANTHER" id="PTHR43798:SF31">
    <property type="entry name" value="AB HYDROLASE SUPERFAMILY PROTEIN YCLE"/>
    <property type="match status" value="1"/>
</dbReference>
<name>A0A1M5USC6_9BRAD</name>
<evidence type="ECO:0000256" key="1">
    <source>
        <dbReference type="ARBA" id="ARBA00022801"/>
    </source>
</evidence>
<evidence type="ECO:0000313" key="4">
    <source>
        <dbReference type="EMBL" id="SHH65899.1"/>
    </source>
</evidence>
<dbReference type="Gene3D" id="3.40.50.1820">
    <property type="entry name" value="alpha/beta hydrolase"/>
    <property type="match status" value="1"/>
</dbReference>
<proteinExistence type="predicted"/>
<reference evidence="4 5" key="1">
    <citation type="submission" date="2016-11" db="EMBL/GenBank/DDBJ databases">
        <authorList>
            <person name="Jaros S."/>
            <person name="Januszkiewicz K."/>
            <person name="Wedrychowicz H."/>
        </authorList>
    </citation>
    <scope>NUCLEOTIDE SEQUENCE [LARGE SCALE GENOMIC DNA]</scope>
    <source>
        <strain evidence="4 5">GAS138</strain>
    </source>
</reference>
<dbReference type="GO" id="GO:0016787">
    <property type="term" value="F:hydrolase activity"/>
    <property type="evidence" value="ECO:0007669"/>
    <property type="project" value="UniProtKB-KW"/>
</dbReference>
<dbReference type="GO" id="GO:0016020">
    <property type="term" value="C:membrane"/>
    <property type="evidence" value="ECO:0007669"/>
    <property type="project" value="TreeGrafter"/>
</dbReference>
<evidence type="ECO:0000259" key="3">
    <source>
        <dbReference type="Pfam" id="PF00561"/>
    </source>
</evidence>
<accession>A0A1M5USC6</accession>
<dbReference type="PANTHER" id="PTHR43798">
    <property type="entry name" value="MONOACYLGLYCEROL LIPASE"/>
    <property type="match status" value="1"/>
</dbReference>
<dbReference type="InterPro" id="IPR029058">
    <property type="entry name" value="AB_hydrolase_fold"/>
</dbReference>
<evidence type="ECO:0000313" key="5">
    <source>
        <dbReference type="Proteomes" id="UP000189796"/>
    </source>
</evidence>
<feature type="domain" description="AB hydrolase-1" evidence="3">
    <location>
        <begin position="51"/>
        <end position="293"/>
    </location>
</feature>
<dbReference type="AlphaFoldDB" id="A0A1M5USC6"/>
<sequence>MRMKAVSQAILLLGLIVAPCLAIAAEPTFKEGWFTTNDGVKLHYLEAGSGKPLVMIPGWSQSAMEFKYQLTGLSDKYHVYALDMRGHGESAKPNHGYRIQRLSADVHDFLLANNLGGVTLAGHSMGCSVIWGYWEQYGSDRLSKLILVDQMPMITSNPGWSPQELEDAGAIFDGKSLFDNVNALAGPDGVKTTEGFIRGMFTKQYPVDAVNWVIQENLKFPREYAARLLFDHATNDWRDLIPAINIPTLVVGGKASLVPWKSQVWIGKQIKGAKTEIFEENEGGAHFMFMENPEKFNRLVDEFNG</sequence>
<dbReference type="RefSeq" id="WP_172842670.1">
    <property type="nucleotide sequence ID" value="NZ_LT670817.1"/>
</dbReference>
<dbReference type="InterPro" id="IPR050266">
    <property type="entry name" value="AB_hydrolase_sf"/>
</dbReference>
<evidence type="ECO:0000256" key="2">
    <source>
        <dbReference type="SAM" id="SignalP"/>
    </source>
</evidence>
<dbReference type="SUPFAM" id="SSF53474">
    <property type="entry name" value="alpha/beta-Hydrolases"/>
    <property type="match status" value="1"/>
</dbReference>
<keyword evidence="2" id="KW-0732">Signal</keyword>
<dbReference type="InterPro" id="IPR000073">
    <property type="entry name" value="AB_hydrolase_1"/>
</dbReference>
<keyword evidence="1" id="KW-0378">Hydrolase</keyword>
<protein>
    <submittedName>
        <fullName evidence="4">Pimeloyl-ACP methyl ester carboxylesterase</fullName>
    </submittedName>
</protein>
<feature type="chain" id="PRO_5009914233" evidence="2">
    <location>
        <begin position="25"/>
        <end position="305"/>
    </location>
</feature>
<dbReference type="EMBL" id="LT670817">
    <property type="protein sequence ID" value="SHH65899.1"/>
    <property type="molecule type" value="Genomic_DNA"/>
</dbReference>
<dbReference type="Proteomes" id="UP000189796">
    <property type="component" value="Chromosome I"/>
</dbReference>
<gene>
    <name evidence="4" type="ORF">SAMN05443248_5574</name>
</gene>
<dbReference type="Pfam" id="PF00561">
    <property type="entry name" value="Abhydrolase_1"/>
    <property type="match status" value="1"/>
</dbReference>